<dbReference type="GO" id="GO:0006487">
    <property type="term" value="P:protein N-linked glycosylation"/>
    <property type="evidence" value="ECO:0007669"/>
    <property type="project" value="TreeGrafter"/>
</dbReference>
<dbReference type="Pfam" id="PF01150">
    <property type="entry name" value="GDA1_CD39"/>
    <property type="match status" value="1"/>
</dbReference>
<dbReference type="PANTHER" id="PTHR11782:SF83">
    <property type="entry name" value="GUANOSINE-DIPHOSPHATASE"/>
    <property type="match status" value="1"/>
</dbReference>
<feature type="non-terminal residue" evidence="3">
    <location>
        <position position="153"/>
    </location>
</feature>
<protein>
    <submittedName>
        <fullName evidence="3">Uncharacterized protein</fullName>
    </submittedName>
</protein>
<evidence type="ECO:0000256" key="2">
    <source>
        <dbReference type="ARBA" id="ARBA00022801"/>
    </source>
</evidence>
<sequence length="153" mass="16430">AIVAFGGGLVLAWRQPFSWQVAYRERELPSRYAVVIDAGSTGSRVHVFRFALTSGELLDIGGTPEVFRSTIPGLSSCDRNHTCLSSLLEPLLQTAAASVPAELRPTTPLSVRATAGLRLLPHAQAEELLHDTRTVLQAYGFQDGGVELMGGDK</sequence>
<comment type="caution">
    <text evidence="3">The sequence shown here is derived from an EMBL/GenBank/DDBJ whole genome shotgun (WGS) entry which is preliminary data.</text>
</comment>
<dbReference type="Gene3D" id="3.30.420.40">
    <property type="match status" value="1"/>
</dbReference>
<organism evidence="3 4">
    <name type="scientific">Polarella glacialis</name>
    <name type="common">Dinoflagellate</name>
    <dbReference type="NCBI Taxonomy" id="89957"/>
    <lineage>
        <taxon>Eukaryota</taxon>
        <taxon>Sar</taxon>
        <taxon>Alveolata</taxon>
        <taxon>Dinophyceae</taxon>
        <taxon>Suessiales</taxon>
        <taxon>Suessiaceae</taxon>
        <taxon>Polarella</taxon>
    </lineage>
</organism>
<feature type="non-terminal residue" evidence="3">
    <location>
        <position position="1"/>
    </location>
</feature>
<dbReference type="EMBL" id="CAJNNW010028100">
    <property type="protein sequence ID" value="CAE8694646.1"/>
    <property type="molecule type" value="Genomic_DNA"/>
</dbReference>
<proteinExistence type="inferred from homology"/>
<keyword evidence="2" id="KW-0378">Hydrolase</keyword>
<evidence type="ECO:0000256" key="1">
    <source>
        <dbReference type="ARBA" id="ARBA00009283"/>
    </source>
</evidence>
<dbReference type="GO" id="GO:0009134">
    <property type="term" value="P:nucleoside diphosphate catabolic process"/>
    <property type="evidence" value="ECO:0007669"/>
    <property type="project" value="TreeGrafter"/>
</dbReference>
<gene>
    <name evidence="3" type="ORF">PGLA2088_LOCUS28955</name>
</gene>
<dbReference type="Proteomes" id="UP000626109">
    <property type="component" value="Unassembled WGS sequence"/>
</dbReference>
<dbReference type="AlphaFoldDB" id="A0A813K7H8"/>
<dbReference type="GO" id="GO:0017111">
    <property type="term" value="F:ribonucleoside triphosphate phosphatase activity"/>
    <property type="evidence" value="ECO:0007669"/>
    <property type="project" value="TreeGrafter"/>
</dbReference>
<dbReference type="GO" id="GO:0004382">
    <property type="term" value="F:GDP phosphatase activity"/>
    <property type="evidence" value="ECO:0007669"/>
    <property type="project" value="TreeGrafter"/>
</dbReference>
<dbReference type="GO" id="GO:0005794">
    <property type="term" value="C:Golgi apparatus"/>
    <property type="evidence" value="ECO:0007669"/>
    <property type="project" value="TreeGrafter"/>
</dbReference>
<dbReference type="InterPro" id="IPR000407">
    <property type="entry name" value="GDA1_CD39_NTPase"/>
</dbReference>
<name>A0A813K7H8_POLGL</name>
<dbReference type="PANTHER" id="PTHR11782">
    <property type="entry name" value="ADENOSINE/GUANOSINE DIPHOSPHATASE"/>
    <property type="match status" value="1"/>
</dbReference>
<evidence type="ECO:0000313" key="4">
    <source>
        <dbReference type="Proteomes" id="UP000626109"/>
    </source>
</evidence>
<evidence type="ECO:0000313" key="3">
    <source>
        <dbReference type="EMBL" id="CAE8694646.1"/>
    </source>
</evidence>
<comment type="similarity">
    <text evidence="1">Belongs to the GDA1/CD39 NTPase family.</text>
</comment>
<accession>A0A813K7H8</accession>
<reference evidence="3" key="1">
    <citation type="submission" date="2021-02" db="EMBL/GenBank/DDBJ databases">
        <authorList>
            <person name="Dougan E. K."/>
            <person name="Rhodes N."/>
            <person name="Thang M."/>
            <person name="Chan C."/>
        </authorList>
    </citation>
    <scope>NUCLEOTIDE SEQUENCE</scope>
</reference>
<dbReference type="GO" id="GO:0045134">
    <property type="term" value="F:UDP phosphatase activity"/>
    <property type="evidence" value="ECO:0007669"/>
    <property type="project" value="TreeGrafter"/>
</dbReference>
<dbReference type="GO" id="GO:0016020">
    <property type="term" value="C:membrane"/>
    <property type="evidence" value="ECO:0007669"/>
    <property type="project" value="TreeGrafter"/>
</dbReference>